<dbReference type="InterPro" id="IPR039424">
    <property type="entry name" value="SBP_5"/>
</dbReference>
<dbReference type="Proteomes" id="UP001597373">
    <property type="component" value="Unassembled WGS sequence"/>
</dbReference>
<keyword evidence="7" id="KW-1185">Reference proteome</keyword>
<evidence type="ECO:0000313" key="7">
    <source>
        <dbReference type="Proteomes" id="UP001597373"/>
    </source>
</evidence>
<dbReference type="Pfam" id="PF00496">
    <property type="entry name" value="SBP_bac_5"/>
    <property type="match status" value="1"/>
</dbReference>
<dbReference type="InterPro" id="IPR030678">
    <property type="entry name" value="Peptide/Ni-bd"/>
</dbReference>
<comment type="caution">
    <text evidence="6">The sequence shown here is derived from an EMBL/GenBank/DDBJ whole genome shotgun (WGS) entry which is preliminary data.</text>
</comment>
<dbReference type="EMBL" id="JBHUIR010000049">
    <property type="protein sequence ID" value="MFD2260652.1"/>
    <property type="molecule type" value="Genomic_DNA"/>
</dbReference>
<organism evidence="6 7">
    <name type="scientific">Chelativorans composti</name>
    <dbReference type="NCBI Taxonomy" id="768533"/>
    <lineage>
        <taxon>Bacteria</taxon>
        <taxon>Pseudomonadati</taxon>
        <taxon>Pseudomonadota</taxon>
        <taxon>Alphaproteobacteria</taxon>
        <taxon>Hyphomicrobiales</taxon>
        <taxon>Phyllobacteriaceae</taxon>
        <taxon>Chelativorans</taxon>
    </lineage>
</organism>
<accession>A0ABW5DI69</accession>
<protein>
    <submittedName>
        <fullName evidence="6">ABC transporter substrate-binding protein</fullName>
    </submittedName>
</protein>
<dbReference type="PANTHER" id="PTHR30290:SF9">
    <property type="entry name" value="OLIGOPEPTIDE-BINDING PROTEIN APPA"/>
    <property type="match status" value="1"/>
</dbReference>
<evidence type="ECO:0000256" key="1">
    <source>
        <dbReference type="ARBA" id="ARBA00004418"/>
    </source>
</evidence>
<keyword evidence="3" id="KW-0813">Transport</keyword>
<dbReference type="InterPro" id="IPR000914">
    <property type="entry name" value="SBP_5_dom"/>
</dbReference>
<reference evidence="7" key="1">
    <citation type="journal article" date="2019" name="Int. J. Syst. Evol. Microbiol.">
        <title>The Global Catalogue of Microorganisms (GCM) 10K type strain sequencing project: providing services to taxonomists for standard genome sequencing and annotation.</title>
        <authorList>
            <consortium name="The Broad Institute Genomics Platform"/>
            <consortium name="The Broad Institute Genome Sequencing Center for Infectious Disease"/>
            <person name="Wu L."/>
            <person name="Ma J."/>
        </authorList>
    </citation>
    <scope>NUCLEOTIDE SEQUENCE [LARGE SCALE GENOMIC DNA]</scope>
    <source>
        <strain evidence="7">KCTC 23707</strain>
    </source>
</reference>
<evidence type="ECO:0000256" key="4">
    <source>
        <dbReference type="ARBA" id="ARBA00022729"/>
    </source>
</evidence>
<gene>
    <name evidence="6" type="ORF">ACFSMZ_12890</name>
</gene>
<evidence type="ECO:0000259" key="5">
    <source>
        <dbReference type="Pfam" id="PF00496"/>
    </source>
</evidence>
<keyword evidence="4" id="KW-0732">Signal</keyword>
<proteinExistence type="inferred from homology"/>
<dbReference type="SUPFAM" id="SSF53850">
    <property type="entry name" value="Periplasmic binding protein-like II"/>
    <property type="match status" value="1"/>
</dbReference>
<comment type="subcellular location">
    <subcellularLocation>
        <location evidence="1">Periplasm</location>
    </subcellularLocation>
</comment>
<dbReference type="RefSeq" id="WP_345099759.1">
    <property type="nucleotide sequence ID" value="NZ_BAABGS010000070.1"/>
</dbReference>
<evidence type="ECO:0000313" key="6">
    <source>
        <dbReference type="EMBL" id="MFD2260652.1"/>
    </source>
</evidence>
<comment type="similarity">
    <text evidence="2">Belongs to the bacterial solute-binding protein 5 family.</text>
</comment>
<dbReference type="Gene3D" id="3.10.105.10">
    <property type="entry name" value="Dipeptide-binding Protein, Domain 3"/>
    <property type="match status" value="1"/>
</dbReference>
<dbReference type="PANTHER" id="PTHR30290">
    <property type="entry name" value="PERIPLASMIC BINDING COMPONENT OF ABC TRANSPORTER"/>
    <property type="match status" value="1"/>
</dbReference>
<dbReference type="PIRSF" id="PIRSF002741">
    <property type="entry name" value="MppA"/>
    <property type="match status" value="1"/>
</dbReference>
<sequence>MKVASLIIGAIAAIGIGSSALAQQSRLVVGQSDKPALINPLQVPAGGRETRAIKRQIFDALVVQGNSLQPQPQLAKSWEVKDGTVWTFHLRDDVTFHNGEPFDAEAAKFNLDMIIAPDSKSAWHSQLSSLIEKVEVIGPYTLQVTTFKPAPTLLVILAFQEMVAPKYYMEKGPEGFEAAPVGTGPFKFVSRDGSTVTLARNENYWGGAPQISELVFKTIPEVSSRIAALKAGEIHIADRIPNDLTDELTGNVKPAVASGTRIYFLGMNVDQDPFKDPEVRRAVSKAIDRDLMVSALYKGQARPLNQPAFPEMFGYQASIEGVTYDPEAAKAVLSSVTTPIRIDVRQADLMLAQATQGFLSQAGLKAEVQVVEDSAFNDSIQSGRSQAYVSSWGVAEGDLDAILYRHFWSGRGATSRYTNYENPELDELFAAARGTTDQNERLALYAKVIEILNNDAPWAPLVNPSEVYGVSANLSGWEPQSTGLYFMTTATLK</sequence>
<evidence type="ECO:0000256" key="2">
    <source>
        <dbReference type="ARBA" id="ARBA00005695"/>
    </source>
</evidence>
<feature type="domain" description="Solute-binding protein family 5" evidence="5">
    <location>
        <begin position="69"/>
        <end position="407"/>
    </location>
</feature>
<dbReference type="Gene3D" id="3.90.76.10">
    <property type="entry name" value="Dipeptide-binding Protein, Domain 1"/>
    <property type="match status" value="1"/>
</dbReference>
<dbReference type="Gene3D" id="3.40.190.10">
    <property type="entry name" value="Periplasmic binding protein-like II"/>
    <property type="match status" value="1"/>
</dbReference>
<name>A0ABW5DI69_9HYPH</name>
<evidence type="ECO:0000256" key="3">
    <source>
        <dbReference type="ARBA" id="ARBA00022448"/>
    </source>
</evidence>